<name>A0ABM9PRT7_9FLAO</name>
<organism evidence="1 2">
    <name type="scientific">Tenacibaculum vairaonense</name>
    <dbReference type="NCBI Taxonomy" id="3137860"/>
    <lineage>
        <taxon>Bacteria</taxon>
        <taxon>Pseudomonadati</taxon>
        <taxon>Bacteroidota</taxon>
        <taxon>Flavobacteriia</taxon>
        <taxon>Flavobacteriales</taxon>
        <taxon>Flavobacteriaceae</taxon>
        <taxon>Tenacibaculum</taxon>
    </lineage>
</organism>
<reference evidence="1 2" key="1">
    <citation type="submission" date="2024-05" db="EMBL/GenBank/DDBJ databases">
        <authorList>
            <person name="Duchaud E."/>
        </authorList>
    </citation>
    <scope>NUCLEOTIDE SEQUENCE [LARGE SCALE GENOMIC DNA]</scope>
    <source>
        <strain evidence="1">Ena-SAMPLE-TAB-13-05-2024-13:56:06:370-140305</strain>
    </source>
</reference>
<dbReference type="Proteomes" id="UP001497602">
    <property type="component" value="Unassembled WGS sequence"/>
</dbReference>
<keyword evidence="2" id="KW-1185">Reference proteome</keyword>
<gene>
    <name evidence="1" type="ORF">T190115A13A_80097</name>
</gene>
<evidence type="ECO:0000313" key="2">
    <source>
        <dbReference type="Proteomes" id="UP001497602"/>
    </source>
</evidence>
<keyword evidence="1" id="KW-0449">Lipoprotein</keyword>
<proteinExistence type="predicted"/>
<evidence type="ECO:0000313" key="1">
    <source>
        <dbReference type="EMBL" id="CAL2108522.1"/>
    </source>
</evidence>
<dbReference type="InterPro" id="IPR019853">
    <property type="entry name" value="GldB-like"/>
</dbReference>
<sequence length="319" mass="37905">MQKIVALFFMSLIIYSCKNDIDNKVDLSNVDVSFALKRFDVDFYNNSAKNLQELKKEYPVLFPKNVHDSVWNSKKINTDEQELFQETQKIFNNIEELKANLTSFFKHVKYYNPKFKSPNVITMLTNIDYDSRVVYVDSLLLISLDAYLGKNHKFYGDYPEYIKVNNHKGRVVVDVARNLVNKQILGKMPRTFIGKMINKGKKMFVLDSYLPDVLNEYKIGYAEEKYKWAVANEEQIWQYFIEKNLLFSTDKNLDRRFLEVAPFSKFYMEEDNRSPGRIGEWIGWQIVKAYMRNNDVSLHELIRTDEETIFKKSKYKPRR</sequence>
<dbReference type="EMBL" id="CAXJRC010000045">
    <property type="protein sequence ID" value="CAL2108522.1"/>
    <property type="molecule type" value="Genomic_DNA"/>
</dbReference>
<comment type="caution">
    <text evidence="1">The sequence shown here is derived from an EMBL/GenBank/DDBJ whole genome shotgun (WGS) entry which is preliminary data.</text>
</comment>
<dbReference type="NCBIfam" id="TIGR03514">
    <property type="entry name" value="GldB_lipo"/>
    <property type="match status" value="1"/>
</dbReference>
<dbReference type="Pfam" id="PF25594">
    <property type="entry name" value="GldB_lipo"/>
    <property type="match status" value="1"/>
</dbReference>
<accession>A0ABM9PRT7</accession>
<dbReference type="PROSITE" id="PS51257">
    <property type="entry name" value="PROKAR_LIPOPROTEIN"/>
    <property type="match status" value="1"/>
</dbReference>
<protein>
    <submittedName>
        <fullName evidence="1">Gliding motility-associated lipoprotein GldB</fullName>
    </submittedName>
</protein>